<dbReference type="GO" id="GO:0005669">
    <property type="term" value="C:transcription factor TFIID complex"/>
    <property type="evidence" value="ECO:0007669"/>
    <property type="project" value="InterPro"/>
</dbReference>
<organism evidence="8">
    <name type="scientific">Lotharella oceanica</name>
    <dbReference type="NCBI Taxonomy" id="641309"/>
    <lineage>
        <taxon>Eukaryota</taxon>
        <taxon>Sar</taxon>
        <taxon>Rhizaria</taxon>
        <taxon>Cercozoa</taxon>
        <taxon>Chlorarachniophyceae</taxon>
        <taxon>Lotharella</taxon>
    </lineage>
</organism>
<dbReference type="InterPro" id="IPR046344">
    <property type="entry name" value="TAF6_C_sf"/>
</dbReference>
<dbReference type="CDD" id="cd08050">
    <property type="entry name" value="TAF6C"/>
    <property type="match status" value="1"/>
</dbReference>
<evidence type="ECO:0000259" key="7">
    <source>
        <dbReference type="Pfam" id="PF07571"/>
    </source>
</evidence>
<protein>
    <recommendedName>
        <fullName evidence="7">TAF6 C-terminal HEAT repeat domain-containing protein</fullName>
    </recommendedName>
</protein>
<evidence type="ECO:0000256" key="5">
    <source>
        <dbReference type="ARBA" id="ARBA00023242"/>
    </source>
</evidence>
<feature type="region of interest" description="Disordered" evidence="6">
    <location>
        <begin position="377"/>
        <end position="470"/>
    </location>
</feature>
<dbReference type="InterPro" id="IPR011442">
    <property type="entry name" value="TAF6_C"/>
</dbReference>
<feature type="compositionally biased region" description="Polar residues" evidence="6">
    <location>
        <begin position="378"/>
        <end position="388"/>
    </location>
</feature>
<dbReference type="GO" id="GO:0051123">
    <property type="term" value="P:RNA polymerase II preinitiation complex assembly"/>
    <property type="evidence" value="ECO:0007669"/>
    <property type="project" value="TreeGrafter"/>
</dbReference>
<dbReference type="FunFam" id="1.25.40.770:FF:000001">
    <property type="entry name" value="Transcription initiation factor TFIID subunit 6"/>
    <property type="match status" value="1"/>
</dbReference>
<evidence type="ECO:0000313" key="8">
    <source>
        <dbReference type="EMBL" id="CAD9769212.1"/>
    </source>
</evidence>
<dbReference type="GO" id="GO:0046695">
    <property type="term" value="C:SLIK (SAGA-like) complex"/>
    <property type="evidence" value="ECO:0007669"/>
    <property type="project" value="InterPro"/>
</dbReference>
<dbReference type="InterPro" id="IPR037796">
    <property type="entry name" value="TAF6"/>
</dbReference>
<feature type="compositionally biased region" description="Low complexity" evidence="6">
    <location>
        <begin position="444"/>
        <end position="454"/>
    </location>
</feature>
<evidence type="ECO:0000256" key="2">
    <source>
        <dbReference type="ARBA" id="ARBA00007688"/>
    </source>
</evidence>
<keyword evidence="5" id="KW-0539">Nucleus</keyword>
<dbReference type="SUPFAM" id="SSF48371">
    <property type="entry name" value="ARM repeat"/>
    <property type="match status" value="1"/>
</dbReference>
<evidence type="ECO:0000256" key="6">
    <source>
        <dbReference type="SAM" id="MobiDB-lite"/>
    </source>
</evidence>
<gene>
    <name evidence="8" type="ORF">LSP00402_LOCUS13194</name>
</gene>
<feature type="domain" description="TAF6 C-terminal HEAT repeat" evidence="7">
    <location>
        <begin position="130"/>
        <end position="310"/>
    </location>
</feature>
<dbReference type="GO" id="GO:0000124">
    <property type="term" value="C:SAGA complex"/>
    <property type="evidence" value="ECO:0007669"/>
    <property type="project" value="InterPro"/>
</dbReference>
<dbReference type="PANTHER" id="PTHR10221:SF9">
    <property type="entry name" value="TRANSCRIPTION INITIATION FACTOR TFIID SUBUNIT 6"/>
    <property type="match status" value="1"/>
</dbReference>
<dbReference type="Gene3D" id="1.25.40.770">
    <property type="entry name" value="TAF6, C-terminal HEAT repeat domain"/>
    <property type="match status" value="1"/>
</dbReference>
<comment type="subcellular location">
    <subcellularLocation>
        <location evidence="1">Nucleus</location>
    </subcellularLocation>
</comment>
<evidence type="ECO:0000256" key="4">
    <source>
        <dbReference type="ARBA" id="ARBA00023163"/>
    </source>
</evidence>
<dbReference type="Pfam" id="PF07571">
    <property type="entry name" value="TAF6_C"/>
    <property type="match status" value="1"/>
</dbReference>
<proteinExistence type="inferred from homology"/>
<keyword evidence="3" id="KW-0805">Transcription regulation</keyword>
<dbReference type="EMBL" id="HBHP01021192">
    <property type="protein sequence ID" value="CAD9769212.1"/>
    <property type="molecule type" value="Transcribed_RNA"/>
</dbReference>
<accession>A0A7S2XER1</accession>
<dbReference type="AlphaFoldDB" id="A0A7S2XER1"/>
<evidence type="ECO:0000256" key="3">
    <source>
        <dbReference type="ARBA" id="ARBA00023015"/>
    </source>
</evidence>
<evidence type="ECO:0000256" key="1">
    <source>
        <dbReference type="ARBA" id="ARBA00004123"/>
    </source>
</evidence>
<reference evidence="8" key="1">
    <citation type="submission" date="2021-01" db="EMBL/GenBank/DDBJ databases">
        <authorList>
            <person name="Corre E."/>
            <person name="Pelletier E."/>
            <person name="Niang G."/>
            <person name="Scheremetjew M."/>
            <person name="Finn R."/>
            <person name="Kale V."/>
            <person name="Holt S."/>
            <person name="Cochrane G."/>
            <person name="Meng A."/>
            <person name="Brown T."/>
            <person name="Cohen L."/>
        </authorList>
    </citation>
    <scope>NUCLEOTIDE SEQUENCE</scope>
    <source>
        <strain evidence="8">CCMP622</strain>
    </source>
</reference>
<dbReference type="PANTHER" id="PTHR10221">
    <property type="entry name" value="TRANSCRIPTION INITIATION FACTOR TFIID SUBUNIT 6"/>
    <property type="match status" value="1"/>
</dbReference>
<feature type="compositionally biased region" description="Low complexity" evidence="6">
    <location>
        <begin position="405"/>
        <end position="427"/>
    </location>
</feature>
<comment type="similarity">
    <text evidence="2">Belongs to the TAF6 family.</text>
</comment>
<dbReference type="InterPro" id="IPR016024">
    <property type="entry name" value="ARM-type_fold"/>
</dbReference>
<sequence length="511" mass="56622">MKHSKRDVMTTEDIDCALRLLNVESLYGYSSSDPITFEKAEEYDDLFFVKDQVLSFSSILNDSLPKPPPEPTFSVHWLAVEGQQPSIPQNPAFEHPTDESDGEVGEDAEAEIAGDAKAKDGDKQIVKQMVKHVLTKEQQMYYERVTDAMKGNDAAQRVMLKSLANDPGLHQLLPYFIQFIADEVVHNLRDLRLLFSLLRMAEALLSSNHLFIEPYLHQLLPSIMTCLVARRLCKKFYEDHWSLRDFAAELIAKICKQFGSTYPDLQPRIAHQLIGAFNDATKPLTTHYGAIVGLTALGDRVVEKTLLRHLDNYLDLLNRVFNKQSSKEQRARELQQSVEARRCYGALLDAVGSLTRRRVYDYELGLLFKKFNKILAQKRSQSEPGSNKQGKRAAGKTEAKNGKGSSSSASTDAKHATNGSAAAATEADGQPSRKRRRTDTGADGSSSSSSMSGGNQNGESAASRGVGGRGRGLTWARLSDVFGEQILPYSKTGRFSDVEANAAPSLQKLFL</sequence>
<name>A0A7S2XER1_9EUKA</name>
<dbReference type="GO" id="GO:0016251">
    <property type="term" value="F:RNA polymerase II general transcription initiation factor activity"/>
    <property type="evidence" value="ECO:0007669"/>
    <property type="project" value="InterPro"/>
</dbReference>
<keyword evidence="4" id="KW-0804">Transcription</keyword>
<dbReference type="GO" id="GO:0003713">
    <property type="term" value="F:transcription coactivator activity"/>
    <property type="evidence" value="ECO:0007669"/>
    <property type="project" value="TreeGrafter"/>
</dbReference>